<proteinExistence type="predicted"/>
<dbReference type="Gene3D" id="2.60.120.10">
    <property type="entry name" value="Jelly Rolls"/>
    <property type="match status" value="2"/>
</dbReference>
<dbReference type="RefSeq" id="WP_308351239.1">
    <property type="nucleotide sequence ID" value="NZ_CP129971.1"/>
</dbReference>
<dbReference type="KEGG" id="msaa:QYS49_34895"/>
<name>A0AA51ND22_9BACT</name>
<sequence>MNKLIILIPFLAVFLFNCDGKKTEKASEVETLDEEVPEEEVVDVMEEKGDEVEEVLIDNEYIKAIKVNLKPGEELPWHKGKERVMYPLNDFQVKLKSLTDDDEAKERLFQKGVPNWFQENIHSVKNIGNTPAKYLIVMRKQKSFPEGKMYEVSELKTADGVNVVSLFDNASVRVSRVKLEVGKETSVHKGIYRLTYPLTDYSVVYDKENQTKETRNIFKGVAHWHLPSSHSIKNVSNKGVADFLVFEFKI</sequence>
<dbReference type="InterPro" id="IPR014710">
    <property type="entry name" value="RmlC-like_jellyroll"/>
</dbReference>
<evidence type="ECO:0000313" key="1">
    <source>
        <dbReference type="EMBL" id="WMN12878.1"/>
    </source>
</evidence>
<keyword evidence="2" id="KW-1185">Reference proteome</keyword>
<accession>A0AA51ND22</accession>
<reference evidence="1 2" key="1">
    <citation type="submission" date="2023-08" db="EMBL/GenBank/DDBJ databases">
        <title>Comparative genomics and taxonomic characterization of three novel marine species of genus Marivirga.</title>
        <authorList>
            <person name="Muhammad N."/>
            <person name="Kim S.-G."/>
        </authorList>
    </citation>
    <scope>NUCLEOTIDE SEQUENCE [LARGE SCALE GENOMIC DNA]</scope>
    <source>
        <strain evidence="1 2">BDSF4-3</strain>
    </source>
</reference>
<protein>
    <submittedName>
        <fullName evidence="1">Uncharacterized protein</fullName>
    </submittedName>
</protein>
<organism evidence="1 2">
    <name type="scientific">Marivirga salinarum</name>
    <dbReference type="NCBI Taxonomy" id="3059078"/>
    <lineage>
        <taxon>Bacteria</taxon>
        <taxon>Pseudomonadati</taxon>
        <taxon>Bacteroidota</taxon>
        <taxon>Cytophagia</taxon>
        <taxon>Cytophagales</taxon>
        <taxon>Marivirgaceae</taxon>
        <taxon>Marivirga</taxon>
    </lineage>
</organism>
<gene>
    <name evidence="1" type="ORF">QYS49_34895</name>
</gene>
<dbReference type="Proteomes" id="UP001230496">
    <property type="component" value="Chromosome"/>
</dbReference>
<evidence type="ECO:0000313" key="2">
    <source>
        <dbReference type="Proteomes" id="UP001230496"/>
    </source>
</evidence>
<dbReference type="AlphaFoldDB" id="A0AA51ND22"/>
<dbReference type="EMBL" id="CP129971">
    <property type="protein sequence ID" value="WMN12878.1"/>
    <property type="molecule type" value="Genomic_DNA"/>
</dbReference>